<dbReference type="Proteomes" id="UP000007883">
    <property type="component" value="Chromosome"/>
</dbReference>
<sequence>MLTPTPRTSLPRLSLPRAVALWFAVIVVAIVAVALRLHAVAERHLQEEAARMARGWAQQLGTVVPQAASLFGPSPAPRALLPLAGLRGPTGIYAFRLYAPDGRVSLASEGLPATAPDLATQRVQELTRGQTAQWVELERQPDERAAVHAEVWLPVHAEGMLLGVAEVRVDLDEIAAVTTRSAVSAASVTFAGLLGVGLAGLLLWRAYARAERSARARIDYLDQHDPLTGALNRESFVAALRRAAARGSGHSAVLCMDLDRFREFNEWLGRGAGDALLRQVAARLRATVRSGDLVARLGSDEFAVLADTGDADALATLSQRIVEALRQPYDVGGRRCEIGASIGIALHGVDSQEADRLLQHADLALARAKADGRGTFRFYDARLDDELQRRRRLSAELRDALATNALALHFQPLMDAGSGRIVGYEALARWPHPERGWVPPATFIALAEQTGLIEDLGVWVLRAACREAARWPAPLTVAVNLSPAQFRRDGAIAEFVSVALRESGLAPERLELEITESLLMARTEPVLRALRELRGLGVSIAMDDFGTGYSSLAHLWRFPLDRVKLDREFTQSLADDAKVGVIVGSVVSMAHALGMSVTAEGVETEAQRQALAAHGCDVLQGFLLGRPAAPDRLPHQNNQNADKALV</sequence>
<proteinExistence type="predicted"/>
<name>I0HPT9_RUBGI</name>
<dbReference type="InterPro" id="IPR035919">
    <property type="entry name" value="EAL_sf"/>
</dbReference>
<evidence type="ECO:0000259" key="2">
    <source>
        <dbReference type="PROSITE" id="PS50883"/>
    </source>
</evidence>
<dbReference type="InterPro" id="IPR000160">
    <property type="entry name" value="GGDEF_dom"/>
</dbReference>
<dbReference type="PANTHER" id="PTHR44757:SF2">
    <property type="entry name" value="BIOFILM ARCHITECTURE MAINTENANCE PROTEIN MBAA"/>
    <property type="match status" value="1"/>
</dbReference>
<dbReference type="AlphaFoldDB" id="I0HPT9"/>
<dbReference type="Pfam" id="PF00563">
    <property type="entry name" value="EAL"/>
    <property type="match status" value="1"/>
</dbReference>
<protein>
    <submittedName>
        <fullName evidence="4">Putative sensory box GGDEF/EAL domain protein</fullName>
    </submittedName>
</protein>
<evidence type="ECO:0000256" key="1">
    <source>
        <dbReference type="SAM" id="Phobius"/>
    </source>
</evidence>
<dbReference type="PROSITE" id="PS50883">
    <property type="entry name" value="EAL"/>
    <property type="match status" value="1"/>
</dbReference>
<dbReference type="InterPro" id="IPR052155">
    <property type="entry name" value="Biofilm_reg_signaling"/>
</dbReference>
<keyword evidence="1" id="KW-0812">Transmembrane</keyword>
<dbReference type="eggNOG" id="COG5001">
    <property type="taxonomic scope" value="Bacteria"/>
</dbReference>
<dbReference type="CDD" id="cd01949">
    <property type="entry name" value="GGDEF"/>
    <property type="match status" value="1"/>
</dbReference>
<dbReference type="NCBIfam" id="TIGR00254">
    <property type="entry name" value="GGDEF"/>
    <property type="match status" value="1"/>
</dbReference>
<feature type="transmembrane region" description="Helical" evidence="1">
    <location>
        <begin position="20"/>
        <end position="41"/>
    </location>
</feature>
<dbReference type="Gene3D" id="3.30.70.270">
    <property type="match status" value="1"/>
</dbReference>
<dbReference type="PANTHER" id="PTHR44757">
    <property type="entry name" value="DIGUANYLATE CYCLASE DGCP"/>
    <property type="match status" value="1"/>
</dbReference>
<feature type="transmembrane region" description="Helical" evidence="1">
    <location>
        <begin position="188"/>
        <end position="207"/>
    </location>
</feature>
<dbReference type="EMBL" id="AP012320">
    <property type="protein sequence ID" value="BAL95026.1"/>
    <property type="molecule type" value="Genomic_DNA"/>
</dbReference>
<dbReference type="Pfam" id="PF00990">
    <property type="entry name" value="GGDEF"/>
    <property type="match status" value="1"/>
</dbReference>
<dbReference type="SUPFAM" id="SSF55073">
    <property type="entry name" value="Nucleotide cyclase"/>
    <property type="match status" value="1"/>
</dbReference>
<feature type="domain" description="GGDEF" evidence="3">
    <location>
        <begin position="249"/>
        <end position="381"/>
    </location>
</feature>
<dbReference type="KEGG" id="rge:RGE_16850"/>
<reference evidence="4 5" key="1">
    <citation type="journal article" date="2012" name="J. Bacteriol.">
        <title>Complete genome sequence of phototrophic betaproteobacterium Rubrivivax gelatinosus IL144.</title>
        <authorList>
            <person name="Nagashima S."/>
            <person name="Kamimura A."/>
            <person name="Shimizu T."/>
            <person name="Nakamura-isaki S."/>
            <person name="Aono E."/>
            <person name="Sakamoto K."/>
            <person name="Ichikawa N."/>
            <person name="Nakazawa H."/>
            <person name="Sekine M."/>
            <person name="Yamazaki S."/>
            <person name="Fujita N."/>
            <person name="Shimada K."/>
            <person name="Hanada S."/>
            <person name="Nagashima K.V.P."/>
        </authorList>
    </citation>
    <scope>NUCLEOTIDE SEQUENCE [LARGE SCALE GENOMIC DNA]</scope>
    <source>
        <strain evidence="5">NBRC 100245 / IL144</strain>
    </source>
</reference>
<dbReference type="InterPro" id="IPR001633">
    <property type="entry name" value="EAL_dom"/>
</dbReference>
<keyword evidence="5" id="KW-1185">Reference proteome</keyword>
<evidence type="ECO:0000313" key="5">
    <source>
        <dbReference type="Proteomes" id="UP000007883"/>
    </source>
</evidence>
<dbReference type="PATRIC" id="fig|983917.3.peg.1648"/>
<dbReference type="SUPFAM" id="SSF141868">
    <property type="entry name" value="EAL domain-like"/>
    <property type="match status" value="1"/>
</dbReference>
<dbReference type="Gene3D" id="3.20.20.450">
    <property type="entry name" value="EAL domain"/>
    <property type="match status" value="1"/>
</dbReference>
<dbReference type="SMART" id="SM00267">
    <property type="entry name" value="GGDEF"/>
    <property type="match status" value="1"/>
</dbReference>
<dbReference type="InterPro" id="IPR043128">
    <property type="entry name" value="Rev_trsase/Diguanyl_cyclase"/>
</dbReference>
<keyword evidence="1" id="KW-0472">Membrane</keyword>
<accession>I0HPT9</accession>
<dbReference type="HOGENOM" id="CLU_000445_70_49_4"/>
<gene>
    <name evidence="4" type="ordered locus">RGE_16850</name>
</gene>
<dbReference type="PROSITE" id="PS50887">
    <property type="entry name" value="GGDEF"/>
    <property type="match status" value="1"/>
</dbReference>
<organism evidence="4 5">
    <name type="scientific">Rubrivivax gelatinosus (strain NBRC 100245 / IL144)</name>
    <dbReference type="NCBI Taxonomy" id="983917"/>
    <lineage>
        <taxon>Bacteria</taxon>
        <taxon>Pseudomonadati</taxon>
        <taxon>Pseudomonadota</taxon>
        <taxon>Betaproteobacteria</taxon>
        <taxon>Burkholderiales</taxon>
        <taxon>Sphaerotilaceae</taxon>
        <taxon>Rubrivivax</taxon>
    </lineage>
</organism>
<evidence type="ECO:0000313" key="4">
    <source>
        <dbReference type="EMBL" id="BAL95026.1"/>
    </source>
</evidence>
<dbReference type="SMART" id="SM00052">
    <property type="entry name" value="EAL"/>
    <property type="match status" value="1"/>
</dbReference>
<keyword evidence="1" id="KW-1133">Transmembrane helix</keyword>
<evidence type="ECO:0000259" key="3">
    <source>
        <dbReference type="PROSITE" id="PS50887"/>
    </source>
</evidence>
<dbReference type="RefSeq" id="WP_014427890.1">
    <property type="nucleotide sequence ID" value="NC_017075.1"/>
</dbReference>
<dbReference type="InterPro" id="IPR029787">
    <property type="entry name" value="Nucleotide_cyclase"/>
</dbReference>
<feature type="domain" description="EAL" evidence="2">
    <location>
        <begin position="390"/>
        <end position="641"/>
    </location>
</feature>
<dbReference type="CDD" id="cd01948">
    <property type="entry name" value="EAL"/>
    <property type="match status" value="1"/>
</dbReference>
<dbReference type="STRING" id="983917.RGE_16850"/>